<name>A0A6A1VX67_9ROSI</name>
<reference evidence="2 3" key="1">
    <citation type="journal article" date="2019" name="Plant Biotechnol. J.">
        <title>The red bayberry genome and genetic basis of sex determination.</title>
        <authorList>
            <person name="Jia H.M."/>
            <person name="Jia H.J."/>
            <person name="Cai Q.L."/>
            <person name="Wang Y."/>
            <person name="Zhao H.B."/>
            <person name="Yang W.F."/>
            <person name="Wang G.Y."/>
            <person name="Li Y.H."/>
            <person name="Zhan D.L."/>
            <person name="Shen Y.T."/>
            <person name="Niu Q.F."/>
            <person name="Chang L."/>
            <person name="Qiu J."/>
            <person name="Zhao L."/>
            <person name="Xie H.B."/>
            <person name="Fu W.Y."/>
            <person name="Jin J."/>
            <person name="Li X.W."/>
            <person name="Jiao Y."/>
            <person name="Zhou C.C."/>
            <person name="Tu T."/>
            <person name="Chai C.Y."/>
            <person name="Gao J.L."/>
            <person name="Fan L.J."/>
            <person name="van de Weg E."/>
            <person name="Wang J.Y."/>
            <person name="Gao Z.S."/>
        </authorList>
    </citation>
    <scope>NUCLEOTIDE SEQUENCE [LARGE SCALE GENOMIC DNA]</scope>
    <source>
        <tissue evidence="2">Leaves</tissue>
    </source>
</reference>
<evidence type="ECO:0000313" key="2">
    <source>
        <dbReference type="EMBL" id="KAB1217584.1"/>
    </source>
</evidence>
<dbReference type="AlphaFoldDB" id="A0A6A1VX67"/>
<feature type="region of interest" description="Disordered" evidence="1">
    <location>
        <begin position="388"/>
        <end position="418"/>
    </location>
</feature>
<protein>
    <submittedName>
        <fullName evidence="2">Uncharacterized protein</fullName>
    </submittedName>
</protein>
<comment type="caution">
    <text evidence="2">The sequence shown here is derived from an EMBL/GenBank/DDBJ whole genome shotgun (WGS) entry which is preliminary data.</text>
</comment>
<sequence length="596" mass="66253">MEDQGDSSLMPRWDSKITENRSRAGFEEKGESARKRVNMGDFESVVFISQTVSSCIYTTGVTTRHPKPSKNKESRDQFQFDEEEMSQVTKVPVISDFDASQAEKTGRNSFALDLNAKVCVGEDSDHGDSQKCGEDFNLGKHEKVHNSNLVTSGGIGVDLNAEDVSSSVSQETSYSSKIHHHLKSRDFSECGSSLGPLDEKDPKRRWEQMKQNGFLSSSYGGIPIPKKRVRKSKNDVIKKKMELAKREQVDRFTKIAAPSGLLHGLNPGIINHVRNRKQVHSIIEALVRSEKIENRNIGSKQVAHMKSGTTEGSNRMDLENRKDSAIHRVSFCQEDGPLGTASGIRQTRACSTPMNKFSYSIGEGRGGHGELSTVERVCDKTCASQSIPVSNDDRIEPKLTSSAQASENASSATTEDSANWASTVNAASVAFQWLELLHQDIKGRLSALQRSKNRIQAVITTELPFLISKEFSCNQETNHHATQTSSERFSNRATADMHIARWSMLFDQMDKALTEEHKELESWLNQVKEMQLQCDRGLQYVNLNMAFGVARQGTSENDSRSRIRDGPDDREMALMAAAASIYSTSNSLLAENLPCF</sequence>
<accession>A0A6A1VX67</accession>
<keyword evidence="3" id="KW-1185">Reference proteome</keyword>
<feature type="region of interest" description="Disordered" evidence="1">
    <location>
        <begin position="1"/>
        <end position="33"/>
    </location>
</feature>
<feature type="compositionally biased region" description="Basic and acidic residues" evidence="1">
    <location>
        <begin position="13"/>
        <end position="33"/>
    </location>
</feature>
<dbReference type="EMBL" id="RXIC02000021">
    <property type="protein sequence ID" value="KAB1217584.1"/>
    <property type="molecule type" value="Genomic_DNA"/>
</dbReference>
<feature type="compositionally biased region" description="Low complexity" evidence="1">
    <location>
        <begin position="400"/>
        <end position="418"/>
    </location>
</feature>
<proteinExistence type="predicted"/>
<dbReference type="PANTHER" id="PTHR33924:SF5">
    <property type="entry name" value="CATION-TRANSPORTING ATPASE"/>
    <property type="match status" value="1"/>
</dbReference>
<dbReference type="Proteomes" id="UP000516437">
    <property type="component" value="Chromosome 3"/>
</dbReference>
<organism evidence="2 3">
    <name type="scientific">Morella rubra</name>
    <name type="common">Chinese bayberry</name>
    <dbReference type="NCBI Taxonomy" id="262757"/>
    <lineage>
        <taxon>Eukaryota</taxon>
        <taxon>Viridiplantae</taxon>
        <taxon>Streptophyta</taxon>
        <taxon>Embryophyta</taxon>
        <taxon>Tracheophyta</taxon>
        <taxon>Spermatophyta</taxon>
        <taxon>Magnoliopsida</taxon>
        <taxon>eudicotyledons</taxon>
        <taxon>Gunneridae</taxon>
        <taxon>Pentapetalae</taxon>
        <taxon>rosids</taxon>
        <taxon>fabids</taxon>
        <taxon>Fagales</taxon>
        <taxon>Myricaceae</taxon>
        <taxon>Morella</taxon>
    </lineage>
</organism>
<evidence type="ECO:0000256" key="1">
    <source>
        <dbReference type="SAM" id="MobiDB-lite"/>
    </source>
</evidence>
<dbReference type="PANTHER" id="PTHR33924">
    <property type="entry name" value="CATION-TRANSPORTING ATPASE"/>
    <property type="match status" value="1"/>
</dbReference>
<feature type="region of interest" description="Disordered" evidence="1">
    <location>
        <begin position="60"/>
        <end position="84"/>
    </location>
</feature>
<dbReference type="OrthoDB" id="1930341at2759"/>
<gene>
    <name evidence="2" type="ORF">CJ030_MR3G002731</name>
</gene>
<evidence type="ECO:0000313" key="3">
    <source>
        <dbReference type="Proteomes" id="UP000516437"/>
    </source>
</evidence>